<evidence type="ECO:0000313" key="3">
    <source>
        <dbReference type="EMBL" id="CAI9114103.1"/>
    </source>
</evidence>
<feature type="compositionally biased region" description="Polar residues" evidence="1">
    <location>
        <begin position="90"/>
        <end position="120"/>
    </location>
</feature>
<feature type="compositionally biased region" description="Polar residues" evidence="1">
    <location>
        <begin position="28"/>
        <end position="39"/>
    </location>
</feature>
<sequence length="272" mass="30532">MEREARKRKIVDRSSDRLALITGRLQHLETQSPPSTPISSDHHLTKPHSVPPGWGNINNAHINDNDRQHHDYHHPSHLVLEETMKNVSAATQKNGTEPSSLADTRILSTTKEPSNKNANVYSKPAGGINDLLRCFTAKDLNSCIISSENTRVFCSIMIALLVVIAYANLPRHIVKSKSLIASRPLYVLLLTDVIIVILRVIYSKHRDLGSGGDMDMKVKQDMNSKESDQSDDNWDVAMKLLEWGLVLYQTVRALFIDCSFYIVIVICGFAFM</sequence>
<dbReference type="PANTHER" id="PTHR35469">
    <property type="entry name" value="TRANSMEMBRANE PROTEIN"/>
    <property type="match status" value="1"/>
</dbReference>
<feature type="region of interest" description="Disordered" evidence="1">
    <location>
        <begin position="90"/>
        <end position="121"/>
    </location>
</feature>
<reference evidence="3" key="1">
    <citation type="submission" date="2023-03" db="EMBL/GenBank/DDBJ databases">
        <authorList>
            <person name="Julca I."/>
        </authorList>
    </citation>
    <scope>NUCLEOTIDE SEQUENCE</scope>
</reference>
<evidence type="ECO:0000256" key="2">
    <source>
        <dbReference type="SAM" id="Phobius"/>
    </source>
</evidence>
<keyword evidence="2" id="KW-0812">Transmembrane</keyword>
<accession>A0AAV1E5A5</accession>
<feature type="region of interest" description="Disordered" evidence="1">
    <location>
        <begin position="24"/>
        <end position="47"/>
    </location>
</feature>
<evidence type="ECO:0000313" key="4">
    <source>
        <dbReference type="Proteomes" id="UP001161247"/>
    </source>
</evidence>
<dbReference type="Proteomes" id="UP001161247">
    <property type="component" value="Chromosome 7"/>
</dbReference>
<dbReference type="AlphaFoldDB" id="A0AAV1E5A5"/>
<feature type="transmembrane region" description="Helical" evidence="2">
    <location>
        <begin position="150"/>
        <end position="169"/>
    </location>
</feature>
<name>A0AAV1E5A5_OLDCO</name>
<feature type="transmembrane region" description="Helical" evidence="2">
    <location>
        <begin position="251"/>
        <end position="271"/>
    </location>
</feature>
<gene>
    <name evidence="3" type="ORF">OLC1_LOCUS20953</name>
</gene>
<evidence type="ECO:0000256" key="1">
    <source>
        <dbReference type="SAM" id="MobiDB-lite"/>
    </source>
</evidence>
<keyword evidence="4" id="KW-1185">Reference proteome</keyword>
<keyword evidence="2" id="KW-1133">Transmembrane helix</keyword>
<dbReference type="EMBL" id="OX459124">
    <property type="protein sequence ID" value="CAI9114103.1"/>
    <property type="molecule type" value="Genomic_DNA"/>
</dbReference>
<dbReference type="PANTHER" id="PTHR35469:SF5">
    <property type="entry name" value="TRANSMEMBRANE PROTEIN"/>
    <property type="match status" value="1"/>
</dbReference>
<keyword evidence="2" id="KW-0472">Membrane</keyword>
<protein>
    <submittedName>
        <fullName evidence="3">OLC1v1014743C1</fullName>
    </submittedName>
</protein>
<proteinExistence type="predicted"/>
<feature type="transmembrane region" description="Helical" evidence="2">
    <location>
        <begin position="181"/>
        <end position="202"/>
    </location>
</feature>
<organism evidence="3 4">
    <name type="scientific">Oldenlandia corymbosa var. corymbosa</name>
    <dbReference type="NCBI Taxonomy" id="529605"/>
    <lineage>
        <taxon>Eukaryota</taxon>
        <taxon>Viridiplantae</taxon>
        <taxon>Streptophyta</taxon>
        <taxon>Embryophyta</taxon>
        <taxon>Tracheophyta</taxon>
        <taxon>Spermatophyta</taxon>
        <taxon>Magnoliopsida</taxon>
        <taxon>eudicotyledons</taxon>
        <taxon>Gunneridae</taxon>
        <taxon>Pentapetalae</taxon>
        <taxon>asterids</taxon>
        <taxon>lamiids</taxon>
        <taxon>Gentianales</taxon>
        <taxon>Rubiaceae</taxon>
        <taxon>Rubioideae</taxon>
        <taxon>Spermacoceae</taxon>
        <taxon>Hedyotis-Oldenlandia complex</taxon>
        <taxon>Oldenlandia</taxon>
    </lineage>
</organism>